<evidence type="ECO:0000256" key="3">
    <source>
        <dbReference type="SAM" id="Phobius"/>
    </source>
</evidence>
<feature type="transmembrane region" description="Helical" evidence="3">
    <location>
        <begin position="248"/>
        <end position="270"/>
    </location>
</feature>
<dbReference type="Gene3D" id="3.30.300.30">
    <property type="match status" value="3"/>
</dbReference>
<dbReference type="SUPFAM" id="SSF56801">
    <property type="entry name" value="Acetyl-CoA synthetase-like"/>
    <property type="match status" value="4"/>
</dbReference>
<protein>
    <recommendedName>
        <fullName evidence="8">4-coumarate--CoA ligase</fullName>
    </recommendedName>
</protein>
<name>A0ABQ8CGQ9_BRANA</name>
<dbReference type="Gene3D" id="3.40.50.12780">
    <property type="entry name" value="N-terminal domain of ligase-like"/>
    <property type="match status" value="4"/>
</dbReference>
<keyword evidence="7" id="KW-1185">Reference proteome</keyword>
<feature type="domain" description="AMP-binding enzyme C-terminal" evidence="5">
    <location>
        <begin position="462"/>
        <end position="522"/>
    </location>
</feature>
<dbReference type="InterPro" id="IPR042099">
    <property type="entry name" value="ANL_N_sf"/>
</dbReference>
<feature type="domain" description="AMP-dependent synthetase/ligase" evidence="4">
    <location>
        <begin position="664"/>
        <end position="1030"/>
    </location>
</feature>
<feature type="transmembrane region" description="Helical" evidence="3">
    <location>
        <begin position="1457"/>
        <end position="1476"/>
    </location>
</feature>
<dbReference type="PANTHER" id="PTHR24096:SF413">
    <property type="entry name" value="PEROXISOMAL OPC-8:0-COA LIGASE 1"/>
    <property type="match status" value="1"/>
</dbReference>
<feature type="domain" description="AMP-dependent synthetase/ligase" evidence="4">
    <location>
        <begin position="1224"/>
        <end position="1583"/>
    </location>
</feature>
<dbReference type="InterPro" id="IPR025110">
    <property type="entry name" value="AMP-bd_C"/>
</dbReference>
<dbReference type="InterPro" id="IPR045851">
    <property type="entry name" value="AMP-bd_C_sf"/>
</dbReference>
<accession>A0ABQ8CGQ9</accession>
<dbReference type="PROSITE" id="PS00455">
    <property type="entry name" value="AMP_BINDING"/>
    <property type="match status" value="4"/>
</dbReference>
<reference evidence="6 7" key="1">
    <citation type="submission" date="2021-05" db="EMBL/GenBank/DDBJ databases">
        <title>Genome Assembly of Synthetic Allotetraploid Brassica napus Reveals Homoeologous Exchanges between Subgenomes.</title>
        <authorList>
            <person name="Davis J.T."/>
        </authorList>
    </citation>
    <scope>NUCLEOTIDE SEQUENCE [LARGE SCALE GENOMIC DNA]</scope>
    <source>
        <strain evidence="7">cv. Da-Ae</strain>
        <tissue evidence="6">Seedling</tissue>
    </source>
</reference>
<evidence type="ECO:0008006" key="8">
    <source>
        <dbReference type="Google" id="ProtNLM"/>
    </source>
</evidence>
<keyword evidence="2" id="KW-0436">Ligase</keyword>
<dbReference type="Pfam" id="PF13193">
    <property type="entry name" value="AMP-binding_C"/>
    <property type="match status" value="3"/>
</dbReference>
<dbReference type="Proteomes" id="UP000824890">
    <property type="component" value="Unassembled WGS sequence"/>
</dbReference>
<evidence type="ECO:0000313" key="6">
    <source>
        <dbReference type="EMBL" id="KAH0916245.1"/>
    </source>
</evidence>
<evidence type="ECO:0000313" key="7">
    <source>
        <dbReference type="Proteomes" id="UP000824890"/>
    </source>
</evidence>
<dbReference type="EMBL" id="JAGKQM010000008">
    <property type="protein sequence ID" value="KAH0916245.1"/>
    <property type="molecule type" value="Genomic_DNA"/>
</dbReference>
<feature type="domain" description="AMP-binding enzyme C-terminal" evidence="5">
    <location>
        <begin position="2167"/>
        <end position="2234"/>
    </location>
</feature>
<gene>
    <name evidence="6" type="ORF">HID58_030691</name>
</gene>
<feature type="transmembrane region" description="Helical" evidence="3">
    <location>
        <begin position="1425"/>
        <end position="1445"/>
    </location>
</feature>
<feature type="domain" description="AMP-binding enzyme C-terminal" evidence="5">
    <location>
        <begin position="1634"/>
        <end position="1709"/>
    </location>
</feature>
<evidence type="ECO:0000259" key="4">
    <source>
        <dbReference type="Pfam" id="PF00501"/>
    </source>
</evidence>
<dbReference type="PANTHER" id="PTHR24096">
    <property type="entry name" value="LONG-CHAIN-FATTY-ACID--COA LIGASE"/>
    <property type="match status" value="1"/>
</dbReference>
<dbReference type="InterPro" id="IPR000873">
    <property type="entry name" value="AMP-dep_synth/lig_dom"/>
</dbReference>
<feature type="domain" description="AMP-dependent synthetase/ligase" evidence="4">
    <location>
        <begin position="42"/>
        <end position="411"/>
    </location>
</feature>
<feature type="domain" description="AMP-dependent synthetase/ligase" evidence="4">
    <location>
        <begin position="1751"/>
        <end position="2116"/>
    </location>
</feature>
<keyword evidence="3" id="KW-0812">Transmembrane</keyword>
<comment type="similarity">
    <text evidence="1">Belongs to the ATP-dependent AMP-binding enzyme family.</text>
</comment>
<evidence type="ECO:0000256" key="2">
    <source>
        <dbReference type="ARBA" id="ARBA00022598"/>
    </source>
</evidence>
<sequence length="2260" mass="245260">MASVDSRSGFCNSNSTFYSKRKPIPLPPNPSLDVTTFISSQAHLGRTAFIDASTGKNLTFAELWRAVESVGDCLSDMGIRKGHVVLLLSPNSILFPVVCLSVMSLGAVITTTNPLNTAAEIAKQIKDSNPVMAFTTAELLPKIAAASGGSKKRLPIVLMDEERVDSAGEVRRLAEMMRREPSGTRVAERVDQDDTATLLYSSGTTGMSKGVVSSHRNLIAMVQTVVNRFGSDVGSQGEQRFICTVPMFHIYGLAAFATGLLAYGSTIIVLSKFEMGEMLSAIGKYQATYLPLVPPILVAMVNGAEQINAKYDLSSLHTVLCGGAPLSKEVTEGFMDKYPTVKILQGYGLTESTGIGASTDTVEESRRYGTAGKLSASMEGRIVDPVTGRVLGPNRTGELWLKGPSIMKGYFSNEEATSSTIDSEGWLRTGDLCYVDEDGFIFVVDRLKELIKYKGYQVPPAELEALLLTHPEIADAAVIPFPDREVGQFPMAYVVKKTGSLLSEKSVMEFVSKQVAPYKRMTLAVSMVGFGRFTITHLTRMVSSTLRSGGNAHSGRIFSIGSLPCIALPRLLPFAGLHLNPRKFSSDAFNTSSKPGLATPGLHHPFNHLNKMAVCKRSSSSSSLSPIHPRNGFCNANSTFYSKRNPLPLPANSSLDVTTFISSQAHNGTTAFIDAATGHRISFSDLWRAVDNVADCLYHDMRIRRGDVVLILSPNSISIPVVCLSVMSLGAVVTTANPLNTASEISRQVADCNPKLAFATPDQAPKLAASGAISVVLTEEDEERVGSTLGVRVVGSLSEMMKKKPSERRVRNRVNRDETAMLLYSSGTTGRSKGVIISHGNLIAHVARYIAEPLEPNQTFLCTVPLFHTFGLLNYALATVALGSTVVLLRKFDLHGMMAAVEKYRATTLVLVPPILVAMINGSDLIKARYDLTLLKTVRSGGAPLSKEVTESFLERYPTVDIFQGYALTESNSSGASTDSVEESKRHGAVGLLSSGVEARVVDPDTGRIMGVNQTGELWLKGPAITKGYFRNEEATKETIGSEGWLKTGDLCCIDDGGFVFILDRLKELIKYKAYQVPPAELEGLLLTHPEIIDAAISRQRSRAASDGVRCKKNRKLVIREDIDGVCSQTSGTIQESTKGGFRVFHTKKSIREDSAQGPHQARNFQLHGNMTNSIRSSSTSSSLIDPRSGFCNANSTFYSKRKPLPLPANTSLDVTTFISSQPHRGTTAFIDAATGHHLSFSELWTAVNRVADCLHRDVGVRKGDVVLVLSPNSISIPIVCLSVMSLGAVVTTANPLNTAGEISRQMADSNPVLAFTTPELSQKLAGSGISVVLERVGPTRGVRVVGYLSEMMNKEPRGKNRVRDRVHQDDTAMLLYSSGTTGRSKGVISSHGNLIAHVARHLVEPMDPYEIFLFTVPMFHTFGLLNYVMATASLGSTVVILRRFELHEMLAAVVKYRATTLVLVTPVVVAMMNGADLIKAKYDLSSLRIVRCGGAPLSKEVTEGFIEKYPTVDIFQGYALTESNGAGGSIDTVEESRRYGAVGLLSSGVEARIVDPDTGRVMGVNRTGELWLKGPSIAKGYFKNEEATKECFNLQGWLKTGDLCYIDDDGFLFTVDRLKELIKYKGYQVPPAELEALLLNHPDILDAAVIPFPDKEAGQCPMAYISRKPESDLSQKQVINFISEQVAPYKKIRKVAFIDSIPKTPSGKILHRKSGFCESNSIFYSKRDPMVLPPPNQHLDVTTFISSQPHRGKTALVDAVTGRCLSFSELWLGVKRVAACLYSLGVRKRDVVIILSPNSILYPVVSLAVMSLGAVITTANPISTSGEIANQLHDSLPVLAFTTCQLVSKLAAAASASKLPVVLMDENNGVEAQAEGVKIVGSLELMMESEPSESRAKQRVNQDDTAALLYSSGTTGKSKGVMITHRNLIALVQTYRLRFGLEQRTVCTIPMCHVFSFGGFATSLIALGWTTMVLPKFEMSKLLSAVEAHRPTHLTLVPPMVVAMVNGAKEINSKYDVSSLHTVVAGGAPLSREVIEKFVKNYPNVKVLQGYGLTETTAIVATMFTKEETERYGSSGLLSPNVEAKIVDPETGRLLGVDQTGELWLRSPTVMKGYYKNEEASAETIDSEGWLKTGDLCYIDSEGFVFVVDRLKELIKCNGYQVAPAELEALLLAHPEIDDAAVIPIPDEKAGQYPMAYIVRKAGSNLSESEIMGFVAKQVSRYKKIRKVVFLDSFFPLSNQPPNQNLEPATEAEEVSGTN</sequence>
<evidence type="ECO:0000256" key="1">
    <source>
        <dbReference type="ARBA" id="ARBA00006432"/>
    </source>
</evidence>
<keyword evidence="3" id="KW-1133">Transmembrane helix</keyword>
<organism evidence="6 7">
    <name type="scientific">Brassica napus</name>
    <name type="common">Rape</name>
    <dbReference type="NCBI Taxonomy" id="3708"/>
    <lineage>
        <taxon>Eukaryota</taxon>
        <taxon>Viridiplantae</taxon>
        <taxon>Streptophyta</taxon>
        <taxon>Embryophyta</taxon>
        <taxon>Tracheophyta</taxon>
        <taxon>Spermatophyta</taxon>
        <taxon>Magnoliopsida</taxon>
        <taxon>eudicotyledons</taxon>
        <taxon>Gunneridae</taxon>
        <taxon>Pentapetalae</taxon>
        <taxon>rosids</taxon>
        <taxon>malvids</taxon>
        <taxon>Brassicales</taxon>
        <taxon>Brassicaceae</taxon>
        <taxon>Brassiceae</taxon>
        <taxon>Brassica</taxon>
    </lineage>
</organism>
<proteinExistence type="inferred from homology"/>
<comment type="caution">
    <text evidence="6">The sequence shown here is derived from an EMBL/GenBank/DDBJ whole genome shotgun (WGS) entry which is preliminary data.</text>
</comment>
<dbReference type="InterPro" id="IPR020845">
    <property type="entry name" value="AMP-binding_CS"/>
</dbReference>
<dbReference type="Pfam" id="PF00501">
    <property type="entry name" value="AMP-binding"/>
    <property type="match status" value="4"/>
</dbReference>
<keyword evidence="3" id="KW-0472">Membrane</keyword>
<evidence type="ECO:0000259" key="5">
    <source>
        <dbReference type="Pfam" id="PF13193"/>
    </source>
</evidence>
<dbReference type="CDD" id="cd05904">
    <property type="entry name" value="4CL"/>
    <property type="match status" value="3"/>
</dbReference>